<dbReference type="Gene3D" id="3.80.10.10">
    <property type="entry name" value="Ribonuclease Inhibitor"/>
    <property type="match status" value="1"/>
</dbReference>
<evidence type="ECO:0000256" key="1">
    <source>
        <dbReference type="ARBA" id="ARBA00022614"/>
    </source>
</evidence>
<dbReference type="InterPro" id="IPR052574">
    <property type="entry name" value="CDIRP"/>
</dbReference>
<sequence length="214" mass="23937">MNPFIRKIGFGVLLATLFLPLHSCGLGEDSRDEDNRYVYLRFADPAFEAYCLEHWDLNGDGRISRYEAQRVWDMDCSSLGVKTLAGIEEFTALRKLDCSGNEIVALDVRKCIFMEQLNCSGNALISLDIKGLRFLNRLDCSNNDLTYINLAANAALENLWCGGNRFASLDISHCATDMIRVDTVPNESLSVLYKRAGQRILNLNVDGGTKVEDL</sequence>
<dbReference type="AlphaFoldDB" id="A0A1Q6F5T3"/>
<dbReference type="SUPFAM" id="SSF52058">
    <property type="entry name" value="L domain-like"/>
    <property type="match status" value="1"/>
</dbReference>
<evidence type="ECO:0000256" key="2">
    <source>
        <dbReference type="ARBA" id="ARBA00022737"/>
    </source>
</evidence>
<organism evidence="3 4">
    <name type="scientific">Alistipes putredinis</name>
    <dbReference type="NCBI Taxonomy" id="28117"/>
    <lineage>
        <taxon>Bacteria</taxon>
        <taxon>Pseudomonadati</taxon>
        <taxon>Bacteroidota</taxon>
        <taxon>Bacteroidia</taxon>
        <taxon>Bacteroidales</taxon>
        <taxon>Rikenellaceae</taxon>
        <taxon>Alistipes</taxon>
    </lineage>
</organism>
<gene>
    <name evidence="3" type="ORF">BHV66_06085</name>
</gene>
<dbReference type="PANTHER" id="PTHR47566">
    <property type="match status" value="1"/>
</dbReference>
<dbReference type="STRING" id="28117.BHV66_06085"/>
<name>A0A1Q6F5T3_9BACT</name>
<keyword evidence="1" id="KW-0433">Leucine-rich repeat</keyword>
<dbReference type="PANTHER" id="PTHR47566:SF1">
    <property type="entry name" value="PROTEIN NUD1"/>
    <property type="match status" value="1"/>
</dbReference>
<comment type="caution">
    <text evidence="3">The sequence shown here is derived from an EMBL/GenBank/DDBJ whole genome shotgun (WGS) entry which is preliminary data.</text>
</comment>
<dbReference type="Proteomes" id="UP000187417">
    <property type="component" value="Unassembled WGS sequence"/>
</dbReference>
<dbReference type="GO" id="GO:0035591">
    <property type="term" value="F:signaling adaptor activity"/>
    <property type="evidence" value="ECO:0007669"/>
    <property type="project" value="TreeGrafter"/>
</dbReference>
<proteinExistence type="predicted"/>
<evidence type="ECO:0000313" key="3">
    <source>
        <dbReference type="EMBL" id="OKY94273.1"/>
    </source>
</evidence>
<dbReference type="EMBL" id="MNQH01000029">
    <property type="protein sequence ID" value="OKY94273.1"/>
    <property type="molecule type" value="Genomic_DNA"/>
</dbReference>
<protein>
    <recommendedName>
        <fullName evidence="5">Leucine Rich Repeat</fullName>
    </recommendedName>
</protein>
<evidence type="ECO:0000313" key="4">
    <source>
        <dbReference type="Proteomes" id="UP000187417"/>
    </source>
</evidence>
<dbReference type="InterPro" id="IPR032675">
    <property type="entry name" value="LRR_dom_sf"/>
</dbReference>
<dbReference type="RefSeq" id="WP_278339293.1">
    <property type="nucleotide sequence ID" value="NZ_CAMQOD010000016.1"/>
</dbReference>
<evidence type="ECO:0008006" key="5">
    <source>
        <dbReference type="Google" id="ProtNLM"/>
    </source>
</evidence>
<keyword evidence="2" id="KW-0677">Repeat</keyword>
<reference evidence="3 4" key="1">
    <citation type="journal article" date="2016" name="Nat. Biotechnol.">
        <title>Measurement of bacterial replication rates in microbial communities.</title>
        <authorList>
            <person name="Brown C.T."/>
            <person name="Olm M.R."/>
            <person name="Thomas B.C."/>
            <person name="Banfield J.F."/>
        </authorList>
    </citation>
    <scope>NUCLEOTIDE SEQUENCE [LARGE SCALE GENOMIC DNA]</scope>
    <source>
        <strain evidence="3">CAG:67_53_122</strain>
    </source>
</reference>
<accession>A0A1Q6F5T3</accession>